<evidence type="ECO:0000313" key="1">
    <source>
        <dbReference type="EMBL" id="OAE40434.1"/>
    </source>
</evidence>
<accession>A0A176X194</accession>
<dbReference type="EMBL" id="LXPS01000036">
    <property type="protein sequence ID" value="OAE40434.1"/>
    <property type="molecule type" value="Genomic_DNA"/>
</dbReference>
<proteinExistence type="predicted"/>
<protein>
    <submittedName>
        <fullName evidence="1">Uncharacterized protein</fullName>
    </submittedName>
</protein>
<sequence length="118" mass="13263">MTQNALFFVFMHFARKTGAKGLPGRTRDLTDLLARMPVALKKLLLLPTFIGRKRLTGETVFDFTSCQLHLGGDPIQTFFFAPDFKLSHFLKQFVVGCNAKEFGKIGLVCHCKSRSYCG</sequence>
<dbReference type="AlphaFoldDB" id="A0A176X194"/>
<organism evidence="1 2">
    <name type="scientific">Agrobacterium tumefaciens</name>
    <dbReference type="NCBI Taxonomy" id="358"/>
    <lineage>
        <taxon>Bacteria</taxon>
        <taxon>Pseudomonadati</taxon>
        <taxon>Pseudomonadota</taxon>
        <taxon>Alphaproteobacteria</taxon>
        <taxon>Hyphomicrobiales</taxon>
        <taxon>Rhizobiaceae</taxon>
        <taxon>Rhizobium/Agrobacterium group</taxon>
        <taxon>Agrobacterium</taxon>
        <taxon>Agrobacterium tumefaciens complex</taxon>
    </lineage>
</organism>
<evidence type="ECO:0000313" key="2">
    <source>
        <dbReference type="Proteomes" id="UP000077098"/>
    </source>
</evidence>
<reference evidence="1 2" key="1">
    <citation type="submission" date="2016-05" db="EMBL/GenBank/DDBJ databases">
        <authorList>
            <person name="Lavstsen T."/>
            <person name="Jespersen J.S."/>
        </authorList>
    </citation>
    <scope>NUCLEOTIDE SEQUENCE [LARGE SCALE GENOMIC DNA]</scope>
    <source>
        <strain evidence="1 2">KCJ1736</strain>
    </source>
</reference>
<dbReference type="RefSeq" id="WP_063950186.1">
    <property type="nucleotide sequence ID" value="NZ_LXPS01000036.1"/>
</dbReference>
<dbReference type="Proteomes" id="UP000077098">
    <property type="component" value="Unassembled WGS sequence"/>
</dbReference>
<name>A0A176X194_AGRTU</name>
<gene>
    <name evidence="1" type="ORF">A7J57_09095</name>
</gene>
<comment type="caution">
    <text evidence="1">The sequence shown here is derived from an EMBL/GenBank/DDBJ whole genome shotgun (WGS) entry which is preliminary data.</text>
</comment>